<evidence type="ECO:0000313" key="1">
    <source>
        <dbReference type="EMBL" id="SHL72126.1"/>
    </source>
</evidence>
<dbReference type="STRING" id="53463.SAMN05444389_10128"/>
<keyword evidence="2" id="KW-1185">Reference proteome</keyword>
<evidence type="ECO:0008006" key="3">
    <source>
        <dbReference type="Google" id="ProtNLM"/>
    </source>
</evidence>
<dbReference type="EMBL" id="FRCK01000001">
    <property type="protein sequence ID" value="SHL72126.1"/>
    <property type="molecule type" value="Genomic_DNA"/>
</dbReference>
<protein>
    <recommendedName>
        <fullName evidence="3">Glycosyl transferases group 1</fullName>
    </recommendedName>
</protein>
<evidence type="ECO:0000313" key="2">
    <source>
        <dbReference type="Proteomes" id="UP000184444"/>
    </source>
</evidence>
<dbReference type="Proteomes" id="UP000184444">
    <property type="component" value="Unassembled WGS sequence"/>
</dbReference>
<reference evidence="2" key="1">
    <citation type="submission" date="2016-11" db="EMBL/GenBank/DDBJ databases">
        <authorList>
            <person name="Varghese N."/>
            <person name="Submissions S."/>
        </authorList>
    </citation>
    <scope>NUCLEOTIDE SEQUENCE [LARGE SCALE GENOMIC DNA]</scope>
    <source>
        <strain evidence="2">DSM 6637</strain>
    </source>
</reference>
<sequence length="184" mass="21287">MFRTVSNWKKKKFLWRFDYILDISLHNPYAYKFFWPRKHKKLFFGPYIFPASPVRRSKQGSGVAFIGAINERRKQILSSLNDVTIIAPNTWGMDLHRILQDSEAVLNIHYIDSVVTEAPRLLKAYLAGKPVVSEALAEPVEMGRHAIPLGEDYDAARLDAVFDAFDHEIARKFRFVDFLEKTLA</sequence>
<name>A0A1M7CXY0_9RHOB</name>
<dbReference type="AlphaFoldDB" id="A0A1M7CXY0"/>
<proteinExistence type="predicted"/>
<organism evidence="1 2">
    <name type="scientific">Paracoccus solventivorans</name>
    <dbReference type="NCBI Taxonomy" id="53463"/>
    <lineage>
        <taxon>Bacteria</taxon>
        <taxon>Pseudomonadati</taxon>
        <taxon>Pseudomonadota</taxon>
        <taxon>Alphaproteobacteria</taxon>
        <taxon>Rhodobacterales</taxon>
        <taxon>Paracoccaceae</taxon>
        <taxon>Paracoccus</taxon>
    </lineage>
</organism>
<gene>
    <name evidence="1" type="ORF">SAMN05444389_10128</name>
</gene>
<accession>A0A1M7CXY0</accession>